<comment type="caution">
    <text evidence="1">The sequence shown here is derived from an EMBL/GenBank/DDBJ whole genome shotgun (WGS) entry which is preliminary data.</text>
</comment>
<dbReference type="AlphaFoldDB" id="A0AAV9DFS2"/>
<dbReference type="Proteomes" id="UP001180020">
    <property type="component" value="Unassembled WGS sequence"/>
</dbReference>
<reference evidence="1" key="1">
    <citation type="journal article" date="2023" name="Nat. Commun.">
        <title>Diploid and tetraploid genomes of Acorus and the evolution of monocots.</title>
        <authorList>
            <person name="Ma L."/>
            <person name="Liu K.W."/>
            <person name="Li Z."/>
            <person name="Hsiao Y.Y."/>
            <person name="Qi Y."/>
            <person name="Fu T."/>
            <person name="Tang G.D."/>
            <person name="Zhang D."/>
            <person name="Sun W.H."/>
            <person name="Liu D.K."/>
            <person name="Li Y."/>
            <person name="Chen G.Z."/>
            <person name="Liu X.D."/>
            <person name="Liao X.Y."/>
            <person name="Jiang Y.T."/>
            <person name="Yu X."/>
            <person name="Hao Y."/>
            <person name="Huang J."/>
            <person name="Zhao X.W."/>
            <person name="Ke S."/>
            <person name="Chen Y.Y."/>
            <person name="Wu W.L."/>
            <person name="Hsu J.L."/>
            <person name="Lin Y.F."/>
            <person name="Huang M.D."/>
            <person name="Li C.Y."/>
            <person name="Huang L."/>
            <person name="Wang Z.W."/>
            <person name="Zhao X."/>
            <person name="Zhong W.Y."/>
            <person name="Peng D.H."/>
            <person name="Ahmad S."/>
            <person name="Lan S."/>
            <person name="Zhang J.S."/>
            <person name="Tsai W.C."/>
            <person name="Van de Peer Y."/>
            <person name="Liu Z.J."/>
        </authorList>
    </citation>
    <scope>NUCLEOTIDE SEQUENCE</scope>
    <source>
        <strain evidence="1">CP</strain>
    </source>
</reference>
<name>A0AAV9DFS2_ACOCL</name>
<accession>A0AAV9DFS2</accession>
<proteinExistence type="predicted"/>
<reference evidence="1" key="2">
    <citation type="submission" date="2023-06" db="EMBL/GenBank/DDBJ databases">
        <authorList>
            <person name="Ma L."/>
            <person name="Liu K.-W."/>
            <person name="Li Z."/>
            <person name="Hsiao Y.-Y."/>
            <person name="Qi Y."/>
            <person name="Fu T."/>
            <person name="Tang G."/>
            <person name="Zhang D."/>
            <person name="Sun W.-H."/>
            <person name="Liu D.-K."/>
            <person name="Li Y."/>
            <person name="Chen G.-Z."/>
            <person name="Liu X.-D."/>
            <person name="Liao X.-Y."/>
            <person name="Jiang Y.-T."/>
            <person name="Yu X."/>
            <person name="Hao Y."/>
            <person name="Huang J."/>
            <person name="Zhao X.-W."/>
            <person name="Ke S."/>
            <person name="Chen Y.-Y."/>
            <person name="Wu W.-L."/>
            <person name="Hsu J.-L."/>
            <person name="Lin Y.-F."/>
            <person name="Huang M.-D."/>
            <person name="Li C.-Y."/>
            <person name="Huang L."/>
            <person name="Wang Z.-W."/>
            <person name="Zhao X."/>
            <person name="Zhong W.-Y."/>
            <person name="Peng D.-H."/>
            <person name="Ahmad S."/>
            <person name="Lan S."/>
            <person name="Zhang J.-S."/>
            <person name="Tsai W.-C."/>
            <person name="Van De Peer Y."/>
            <person name="Liu Z.-J."/>
        </authorList>
    </citation>
    <scope>NUCLEOTIDE SEQUENCE</scope>
    <source>
        <strain evidence="1">CP</strain>
        <tissue evidence="1">Leaves</tissue>
    </source>
</reference>
<evidence type="ECO:0000313" key="1">
    <source>
        <dbReference type="EMBL" id="KAK1299761.1"/>
    </source>
</evidence>
<organism evidence="1 2">
    <name type="scientific">Acorus calamus</name>
    <name type="common">Sweet flag</name>
    <dbReference type="NCBI Taxonomy" id="4465"/>
    <lineage>
        <taxon>Eukaryota</taxon>
        <taxon>Viridiplantae</taxon>
        <taxon>Streptophyta</taxon>
        <taxon>Embryophyta</taxon>
        <taxon>Tracheophyta</taxon>
        <taxon>Spermatophyta</taxon>
        <taxon>Magnoliopsida</taxon>
        <taxon>Liliopsida</taxon>
        <taxon>Acoraceae</taxon>
        <taxon>Acorus</taxon>
    </lineage>
</organism>
<protein>
    <submittedName>
        <fullName evidence="1">Uncharacterized protein</fullName>
    </submittedName>
</protein>
<evidence type="ECO:0000313" key="2">
    <source>
        <dbReference type="Proteomes" id="UP001180020"/>
    </source>
</evidence>
<gene>
    <name evidence="1" type="ORF">QJS10_CPB13g00366</name>
</gene>
<dbReference type="EMBL" id="JAUJYO010000013">
    <property type="protein sequence ID" value="KAK1299761.1"/>
    <property type="molecule type" value="Genomic_DNA"/>
</dbReference>
<keyword evidence="2" id="KW-1185">Reference proteome</keyword>
<sequence>MTVEKKRESGDVVGRREEEMRRVDGNVFFICDFLVGIRDGEINIRCKWRSEEGLKDSLTTSHMIESDENNPGVVMPVARDE</sequence>